<feature type="chain" id="PRO_5011440749" evidence="5">
    <location>
        <begin position="25"/>
        <end position="481"/>
    </location>
</feature>
<evidence type="ECO:0000256" key="5">
    <source>
        <dbReference type="SAM" id="SignalP"/>
    </source>
</evidence>
<organism evidence="7 8">
    <name type="scientific">Prevotella aff. ruminicola Tc2-24</name>
    <dbReference type="NCBI Taxonomy" id="81582"/>
    <lineage>
        <taxon>Bacteria</taxon>
        <taxon>Pseudomonadati</taxon>
        <taxon>Bacteroidota</taxon>
        <taxon>Bacteroidia</taxon>
        <taxon>Bacteroidales</taxon>
        <taxon>Prevotellaceae</taxon>
        <taxon>Prevotella</taxon>
    </lineage>
</organism>
<keyword evidence="1" id="KW-0479">Metal-binding</keyword>
<evidence type="ECO:0000313" key="7">
    <source>
        <dbReference type="EMBL" id="SEW20617.1"/>
    </source>
</evidence>
<dbReference type="InterPro" id="IPR029052">
    <property type="entry name" value="Metallo-depent_PP-like"/>
</dbReference>
<dbReference type="InterPro" id="IPR050884">
    <property type="entry name" value="CNP_phosphodiesterase-III"/>
</dbReference>
<keyword evidence="3" id="KW-0408">Iron</keyword>
<dbReference type="PANTHER" id="PTHR42988">
    <property type="entry name" value="PHOSPHOHYDROLASE"/>
    <property type="match status" value="1"/>
</dbReference>
<keyword evidence="2" id="KW-0378">Hydrolase</keyword>
<keyword evidence="8" id="KW-1185">Reference proteome</keyword>
<dbReference type="Gene3D" id="3.60.21.10">
    <property type="match status" value="1"/>
</dbReference>
<evidence type="ECO:0000259" key="6">
    <source>
        <dbReference type="Pfam" id="PF00149"/>
    </source>
</evidence>
<evidence type="ECO:0000256" key="3">
    <source>
        <dbReference type="ARBA" id="ARBA00023004"/>
    </source>
</evidence>
<feature type="signal peptide" evidence="5">
    <location>
        <begin position="1"/>
        <end position="24"/>
    </location>
</feature>
<feature type="domain" description="Calcineurin-like phosphoesterase" evidence="6">
    <location>
        <begin position="27"/>
        <end position="263"/>
    </location>
</feature>
<reference evidence="7 8" key="1">
    <citation type="submission" date="2016-10" db="EMBL/GenBank/DDBJ databases">
        <authorList>
            <person name="de Groot N.N."/>
        </authorList>
    </citation>
    <scope>NUCLEOTIDE SEQUENCE [LARGE SCALE GENOMIC DNA]</scope>
    <source>
        <strain evidence="7 8">TC2-24</strain>
    </source>
</reference>
<dbReference type="SUPFAM" id="SSF56300">
    <property type="entry name" value="Metallo-dependent phosphatases"/>
    <property type="match status" value="1"/>
</dbReference>
<evidence type="ECO:0000256" key="2">
    <source>
        <dbReference type="ARBA" id="ARBA00022801"/>
    </source>
</evidence>
<comment type="similarity">
    <text evidence="4">Belongs to the cyclic nucleotide phosphodiesterase class-III family.</text>
</comment>
<dbReference type="InterPro" id="IPR004843">
    <property type="entry name" value="Calcineurin-like_PHP"/>
</dbReference>
<accession>A0A1I0Q164</accession>
<dbReference type="Pfam" id="PF00149">
    <property type="entry name" value="Metallophos"/>
    <property type="match status" value="1"/>
</dbReference>
<dbReference type="AlphaFoldDB" id="A0A1I0Q164"/>
<dbReference type="PANTHER" id="PTHR42988:SF2">
    <property type="entry name" value="CYCLIC NUCLEOTIDE PHOSPHODIESTERASE CBUA0032-RELATED"/>
    <property type="match status" value="1"/>
</dbReference>
<dbReference type="EMBL" id="FOIQ01000005">
    <property type="protein sequence ID" value="SEW20617.1"/>
    <property type="molecule type" value="Genomic_DNA"/>
</dbReference>
<dbReference type="GO" id="GO:0046872">
    <property type="term" value="F:metal ion binding"/>
    <property type="evidence" value="ECO:0007669"/>
    <property type="project" value="UniProtKB-KW"/>
</dbReference>
<evidence type="ECO:0000256" key="4">
    <source>
        <dbReference type="ARBA" id="ARBA00025742"/>
    </source>
</evidence>
<proteinExistence type="inferred from homology"/>
<protein>
    <submittedName>
        <fullName evidence="7">Calcineurin-like phosphoesterase</fullName>
    </submittedName>
</protein>
<dbReference type="Proteomes" id="UP000199373">
    <property type="component" value="Unassembled WGS sequence"/>
</dbReference>
<evidence type="ECO:0000313" key="8">
    <source>
        <dbReference type="Proteomes" id="UP000199373"/>
    </source>
</evidence>
<dbReference type="GO" id="GO:0016787">
    <property type="term" value="F:hydrolase activity"/>
    <property type="evidence" value="ECO:0007669"/>
    <property type="project" value="UniProtKB-KW"/>
</dbReference>
<name>A0A1I0Q164_9BACT</name>
<sequence>MTRHPHTRLGTFLLLCVLCLPAHAAKRICVLADTHVMAPSLVDRSDNQAWQADLAGNKKMQELSVPIFDVLVERIKSDKPDALLIVGDLTKDGEVESHDYVVKKLTEIETAGIPVYVIPGNHDRGWTGGARKYANNTYTDTKYLSETKFRTYYQDFGYGDTSECHASTLTYATRLFDGLTLIGIDSEQDARIEQDAIEWSCRKAQEARDRGDQVVVMMHHSLIPHFYGQETFHEQSVVDDCDDIRDRLMGAGVKVVLTGHYHVSDIARYTNADGQTIYDISTGSPISHPCDYRALVFDDTFTKLNILTNTISSLDGYDDFAVYSEQRLRKAIQKWAVNWLSQRSENKLLVELMSQAVTNVFVIHANGNEPANPASSEAVRIYDDIEYLAPLFSLSVTDIMKEVSLSMKSILGDYQDPADITNVVDDRELTITLPPVPTAISSIQRQPGPSDEAWYTLQGLRLPHRPTRPGTYIHQGRFVIL</sequence>
<dbReference type="RefSeq" id="WP_091916477.1">
    <property type="nucleotide sequence ID" value="NZ_FOIQ01000005.1"/>
</dbReference>
<evidence type="ECO:0000256" key="1">
    <source>
        <dbReference type="ARBA" id="ARBA00022723"/>
    </source>
</evidence>
<keyword evidence="5" id="KW-0732">Signal</keyword>
<gene>
    <name evidence="7" type="ORF">SAMN04487850_2133</name>
</gene>